<comment type="caution">
    <text evidence="1">The sequence shown here is derived from an EMBL/GenBank/DDBJ whole genome shotgun (WGS) entry which is preliminary data.</text>
</comment>
<evidence type="ECO:0000313" key="1">
    <source>
        <dbReference type="EMBL" id="OZG65204.1"/>
    </source>
</evidence>
<evidence type="ECO:0000313" key="2">
    <source>
        <dbReference type="Proteomes" id="UP000216074"/>
    </source>
</evidence>
<organism evidence="1 2">
    <name type="scientific">Bifidobacterium hapali</name>
    <dbReference type="NCBI Taxonomy" id="1630172"/>
    <lineage>
        <taxon>Bacteria</taxon>
        <taxon>Bacillati</taxon>
        <taxon>Actinomycetota</taxon>
        <taxon>Actinomycetes</taxon>
        <taxon>Bifidobacteriales</taxon>
        <taxon>Bifidobacteriaceae</taxon>
        <taxon>Bifidobacterium</taxon>
    </lineage>
</organism>
<dbReference type="Proteomes" id="UP000216074">
    <property type="component" value="Unassembled WGS sequence"/>
</dbReference>
<protein>
    <submittedName>
        <fullName evidence="1">Uncharacterized protein</fullName>
    </submittedName>
</protein>
<proteinExistence type="predicted"/>
<name>A0A261G191_9BIFI</name>
<reference evidence="1 2" key="1">
    <citation type="journal article" date="2017" name="BMC Genomics">
        <title>Comparative genomic and phylogenomic analyses of the Bifidobacteriaceae family.</title>
        <authorList>
            <person name="Lugli G.A."/>
            <person name="Milani C."/>
            <person name="Turroni F."/>
            <person name="Duranti S."/>
            <person name="Mancabelli L."/>
            <person name="Mangifesta M."/>
            <person name="Ferrario C."/>
            <person name="Modesto M."/>
            <person name="Mattarelli P."/>
            <person name="Jiri K."/>
            <person name="van Sinderen D."/>
            <person name="Ventura M."/>
        </authorList>
    </citation>
    <scope>NUCLEOTIDE SEQUENCE [LARGE SCALE GENOMIC DNA]</scope>
    <source>
        <strain evidence="1 2">DSM 100202</strain>
    </source>
</reference>
<dbReference type="AlphaFoldDB" id="A0A261G191"/>
<dbReference type="EMBL" id="MWWY01000014">
    <property type="protein sequence ID" value="OZG65204.1"/>
    <property type="molecule type" value="Genomic_DNA"/>
</dbReference>
<dbReference type="RefSeq" id="WP_094729370.1">
    <property type="nucleotide sequence ID" value="NZ_MWWY01000014.1"/>
</dbReference>
<keyword evidence="2" id="KW-1185">Reference proteome</keyword>
<accession>A0A261G191</accession>
<sequence length="114" mass="12660">MTVVVNGNGAIHPNELDSFPLFDCRSHFFNAQGGGDYHAFYFHRGMQILALMPVDGLKGDLYHATPSHLYHVDEDATIDLSKDAIAAFQRLWDRGTVQELCESGILHGNACQLK</sequence>
<gene>
    <name evidence="1" type="ORF">BHAP_0708</name>
</gene>